<dbReference type="AlphaFoldDB" id="A0ABC8S8M8"/>
<keyword evidence="2" id="KW-0433">Leucine-rich repeat</keyword>
<evidence type="ECO:0000259" key="8">
    <source>
        <dbReference type="Pfam" id="PF23598"/>
    </source>
</evidence>
<dbReference type="InterPro" id="IPR050905">
    <property type="entry name" value="Plant_NBS-LRR"/>
</dbReference>
<dbReference type="PANTHER" id="PTHR33463">
    <property type="entry name" value="NB-ARC DOMAIN-CONTAINING PROTEIN-RELATED"/>
    <property type="match status" value="1"/>
</dbReference>
<protein>
    <recommendedName>
        <fullName evidence="11">Disease resistance protein</fullName>
    </recommendedName>
</protein>
<evidence type="ECO:0000256" key="2">
    <source>
        <dbReference type="ARBA" id="ARBA00022614"/>
    </source>
</evidence>
<reference evidence="9 10" key="1">
    <citation type="submission" date="2024-02" db="EMBL/GenBank/DDBJ databases">
        <authorList>
            <person name="Vignale AGUSTIN F."/>
            <person name="Sosa J E."/>
            <person name="Modenutti C."/>
        </authorList>
    </citation>
    <scope>NUCLEOTIDE SEQUENCE [LARGE SCALE GENOMIC DNA]</scope>
</reference>
<keyword evidence="3" id="KW-0677">Repeat</keyword>
<keyword evidence="6" id="KW-0067">ATP-binding</keyword>
<evidence type="ECO:0000256" key="1">
    <source>
        <dbReference type="ARBA" id="ARBA00008894"/>
    </source>
</evidence>
<keyword evidence="5" id="KW-0611">Plant defense</keyword>
<evidence type="ECO:0000313" key="10">
    <source>
        <dbReference type="Proteomes" id="UP001642360"/>
    </source>
</evidence>
<evidence type="ECO:0000256" key="3">
    <source>
        <dbReference type="ARBA" id="ARBA00022737"/>
    </source>
</evidence>
<evidence type="ECO:0000256" key="6">
    <source>
        <dbReference type="ARBA" id="ARBA00022840"/>
    </source>
</evidence>
<comment type="caution">
    <text evidence="9">The sequence shown here is derived from an EMBL/GenBank/DDBJ whole genome shotgun (WGS) entry which is preliminary data.</text>
</comment>
<dbReference type="Pfam" id="PF23598">
    <property type="entry name" value="LRR_14"/>
    <property type="match status" value="1"/>
</dbReference>
<dbReference type="Pfam" id="PF23559">
    <property type="entry name" value="WHD_DRP"/>
    <property type="match status" value="1"/>
</dbReference>
<accession>A0ABC8S8M8</accession>
<dbReference type="InterPro" id="IPR036388">
    <property type="entry name" value="WH-like_DNA-bd_sf"/>
</dbReference>
<evidence type="ECO:0000313" key="9">
    <source>
        <dbReference type="EMBL" id="CAK9153517.1"/>
    </source>
</evidence>
<sequence>MAYKQTPKAWKHAIKVVKSYAVRFPSMETKVFHPLHLSYDSLPSDTVRSCFLYCFLYPEDSFIPIEDLINKWIGEGFLNEWDDNEDGAENQGYDIIDTLLQACLLEKVSSDTVKMHDVIREMALWIGREYEKQTDKFLVRAGKPTCSKLTTLLLNENRLKKISSGFFQSMRALKVLDLSTNKFLGALPLEIGELTSLQYLNISHTWISRLPVQLQNLVNLKILDMEDTKCDQTSILQMIAGLSFLQVLKINGVVIDNEAMVEKLDALKFLYYLTMTMTSASVFQRLIKCDKLQSCTRRLHLLRFSCCITFNISSLQYMKCLNSLFVLCWDDCEDWEIDWSVEGKEIETSNNPIDFHIRNRPCFHSLRRVFIDNCKRLKNAKWILFAPNIESLSISSCENMEEVISADAWMEAAEKGKIPKPFAKLNHLMLGRLPKLKSIYHNPLPFPCLVVLDVRECPELKKLPLNSDSAKEHRTTIYGARDWFDKLEWLDEATRNAFRQ</sequence>
<evidence type="ECO:0000256" key="4">
    <source>
        <dbReference type="ARBA" id="ARBA00022741"/>
    </source>
</evidence>
<dbReference type="PANTHER" id="PTHR33463:SF220">
    <property type="entry name" value="NB-ARC DOMAIN-CONTAINING PROTEIN"/>
    <property type="match status" value="1"/>
</dbReference>
<dbReference type="GO" id="GO:0005524">
    <property type="term" value="F:ATP binding"/>
    <property type="evidence" value="ECO:0007669"/>
    <property type="project" value="UniProtKB-KW"/>
</dbReference>
<name>A0ABC8S8M8_9AQUA</name>
<gene>
    <name evidence="9" type="ORF">ILEXP_LOCUS21785</name>
</gene>
<evidence type="ECO:0000259" key="7">
    <source>
        <dbReference type="Pfam" id="PF23559"/>
    </source>
</evidence>
<dbReference type="InterPro" id="IPR032675">
    <property type="entry name" value="LRR_dom_sf"/>
</dbReference>
<proteinExistence type="inferred from homology"/>
<dbReference type="GO" id="GO:0006952">
    <property type="term" value="P:defense response"/>
    <property type="evidence" value="ECO:0007669"/>
    <property type="project" value="UniProtKB-KW"/>
</dbReference>
<dbReference type="Proteomes" id="UP001642360">
    <property type="component" value="Unassembled WGS sequence"/>
</dbReference>
<feature type="domain" description="Disease resistance R13L4/SHOC-2-like LRR" evidence="8">
    <location>
        <begin position="167"/>
        <end position="395"/>
    </location>
</feature>
<dbReference type="InterPro" id="IPR055414">
    <property type="entry name" value="LRR_R13L4/SHOC2-like"/>
</dbReference>
<dbReference type="Gene3D" id="1.10.10.10">
    <property type="entry name" value="Winged helix-like DNA-binding domain superfamily/Winged helix DNA-binding domain"/>
    <property type="match status" value="1"/>
</dbReference>
<evidence type="ECO:0000256" key="5">
    <source>
        <dbReference type="ARBA" id="ARBA00022821"/>
    </source>
</evidence>
<comment type="similarity">
    <text evidence="1">Belongs to the disease resistance NB-LRR family.</text>
</comment>
<dbReference type="FunFam" id="1.10.10.10:FF:000322">
    <property type="entry name" value="Probable disease resistance protein At1g63360"/>
    <property type="match status" value="1"/>
</dbReference>
<dbReference type="InterPro" id="IPR058922">
    <property type="entry name" value="WHD_DRP"/>
</dbReference>
<organism evidence="9 10">
    <name type="scientific">Ilex paraguariensis</name>
    <name type="common">yerba mate</name>
    <dbReference type="NCBI Taxonomy" id="185542"/>
    <lineage>
        <taxon>Eukaryota</taxon>
        <taxon>Viridiplantae</taxon>
        <taxon>Streptophyta</taxon>
        <taxon>Embryophyta</taxon>
        <taxon>Tracheophyta</taxon>
        <taxon>Spermatophyta</taxon>
        <taxon>Magnoliopsida</taxon>
        <taxon>eudicotyledons</taxon>
        <taxon>Gunneridae</taxon>
        <taxon>Pentapetalae</taxon>
        <taxon>asterids</taxon>
        <taxon>campanulids</taxon>
        <taxon>Aquifoliales</taxon>
        <taxon>Aquifoliaceae</taxon>
        <taxon>Ilex</taxon>
    </lineage>
</organism>
<feature type="domain" description="Disease resistance protein winged helix" evidence="7">
    <location>
        <begin position="56"/>
        <end position="123"/>
    </location>
</feature>
<evidence type="ECO:0008006" key="11">
    <source>
        <dbReference type="Google" id="ProtNLM"/>
    </source>
</evidence>
<dbReference type="Gene3D" id="3.80.10.10">
    <property type="entry name" value="Ribonuclease Inhibitor"/>
    <property type="match status" value="1"/>
</dbReference>
<dbReference type="SUPFAM" id="SSF52058">
    <property type="entry name" value="L domain-like"/>
    <property type="match status" value="1"/>
</dbReference>
<keyword evidence="10" id="KW-1185">Reference proteome</keyword>
<dbReference type="EMBL" id="CAUOFW020002403">
    <property type="protein sequence ID" value="CAK9153517.1"/>
    <property type="molecule type" value="Genomic_DNA"/>
</dbReference>
<keyword evidence="4" id="KW-0547">Nucleotide-binding</keyword>